<evidence type="ECO:0000256" key="4">
    <source>
        <dbReference type="ARBA" id="ARBA00022723"/>
    </source>
</evidence>
<dbReference type="GO" id="GO:0032196">
    <property type="term" value="P:transposition"/>
    <property type="evidence" value="ECO:0007669"/>
    <property type="project" value="UniProtKB-KW"/>
</dbReference>
<keyword evidence="7" id="KW-0460">Magnesium</keyword>
<dbReference type="SUPFAM" id="SSF53098">
    <property type="entry name" value="Ribonuclease H-like"/>
    <property type="match status" value="1"/>
</dbReference>
<evidence type="ECO:0000256" key="2">
    <source>
        <dbReference type="ARBA" id="ARBA00022695"/>
    </source>
</evidence>
<comment type="catalytic activity">
    <reaction evidence="13">
        <text>DNA(n) + a 2'-deoxyribonucleoside 5'-triphosphate = DNA(n+1) + diphosphate</text>
        <dbReference type="Rhea" id="RHEA:22508"/>
        <dbReference type="Rhea" id="RHEA-COMP:17339"/>
        <dbReference type="Rhea" id="RHEA-COMP:17340"/>
        <dbReference type="ChEBI" id="CHEBI:33019"/>
        <dbReference type="ChEBI" id="CHEBI:61560"/>
        <dbReference type="ChEBI" id="CHEBI:173112"/>
        <dbReference type="EC" id="2.7.7.49"/>
    </reaction>
</comment>
<keyword evidence="5" id="KW-0255">Endonuclease</keyword>
<evidence type="ECO:0000256" key="12">
    <source>
        <dbReference type="ARBA" id="ARBA00023172"/>
    </source>
</evidence>
<proteinExistence type="predicted"/>
<evidence type="ECO:0000313" key="16">
    <source>
        <dbReference type="EMBL" id="MBW0571600.1"/>
    </source>
</evidence>
<evidence type="ECO:0000256" key="10">
    <source>
        <dbReference type="ARBA" id="ARBA00022918"/>
    </source>
</evidence>
<dbReference type="GO" id="GO:0046872">
    <property type="term" value="F:metal ion binding"/>
    <property type="evidence" value="ECO:0007669"/>
    <property type="project" value="UniProtKB-KW"/>
</dbReference>
<comment type="caution">
    <text evidence="16">The sequence shown here is derived from an EMBL/GenBank/DDBJ whole genome shotgun (WGS) entry which is preliminary data.</text>
</comment>
<dbReference type="GO" id="GO:0003887">
    <property type="term" value="F:DNA-directed DNA polymerase activity"/>
    <property type="evidence" value="ECO:0007669"/>
    <property type="project" value="UniProtKB-KW"/>
</dbReference>
<keyword evidence="4" id="KW-0479">Metal-binding</keyword>
<dbReference type="PANTHER" id="PTHR42648:SF11">
    <property type="entry name" value="TRANSPOSON TY4-P GAG-POL POLYPROTEIN"/>
    <property type="match status" value="1"/>
</dbReference>
<dbReference type="InterPro" id="IPR039537">
    <property type="entry name" value="Retrotran_Ty1/copia-like"/>
</dbReference>
<dbReference type="InterPro" id="IPR012337">
    <property type="entry name" value="RNaseH-like_sf"/>
</dbReference>
<accession>A0A9Q3K259</accession>
<dbReference type="InterPro" id="IPR036397">
    <property type="entry name" value="RNaseH_sf"/>
</dbReference>
<dbReference type="GO" id="GO:0015074">
    <property type="term" value="P:DNA integration"/>
    <property type="evidence" value="ECO:0007669"/>
    <property type="project" value="UniProtKB-KW"/>
</dbReference>
<dbReference type="PROSITE" id="PS50994">
    <property type="entry name" value="INTEGRASE"/>
    <property type="match status" value="1"/>
</dbReference>
<dbReference type="Gene3D" id="3.30.420.10">
    <property type="entry name" value="Ribonuclease H-like superfamily/Ribonuclease H"/>
    <property type="match status" value="1"/>
</dbReference>
<evidence type="ECO:0000256" key="7">
    <source>
        <dbReference type="ARBA" id="ARBA00022842"/>
    </source>
</evidence>
<reference evidence="16" key="1">
    <citation type="submission" date="2021-03" db="EMBL/GenBank/DDBJ databases">
        <title>Draft genome sequence of rust myrtle Austropuccinia psidii MF-1, a brazilian biotype.</title>
        <authorList>
            <person name="Quecine M.C."/>
            <person name="Pachon D.M.R."/>
            <person name="Bonatelli M.L."/>
            <person name="Correr F.H."/>
            <person name="Franceschini L.M."/>
            <person name="Leite T.F."/>
            <person name="Margarido G.R.A."/>
            <person name="Almeida C.A."/>
            <person name="Ferrarezi J.A."/>
            <person name="Labate C.A."/>
        </authorList>
    </citation>
    <scope>NUCLEOTIDE SEQUENCE</scope>
    <source>
        <strain evidence="16">MF-1</strain>
    </source>
</reference>
<comment type="catalytic activity">
    <reaction evidence="14">
        <text>DNA(n) + a 2'-deoxyribonucleoside 5'-triphosphate = DNA(n+1) + diphosphate</text>
        <dbReference type="Rhea" id="RHEA:22508"/>
        <dbReference type="Rhea" id="RHEA-COMP:17339"/>
        <dbReference type="Rhea" id="RHEA-COMP:17340"/>
        <dbReference type="ChEBI" id="CHEBI:33019"/>
        <dbReference type="ChEBI" id="CHEBI:61560"/>
        <dbReference type="ChEBI" id="CHEBI:173112"/>
        <dbReference type="EC" id="2.7.7.7"/>
    </reaction>
</comment>
<dbReference type="GO" id="GO:0006310">
    <property type="term" value="P:DNA recombination"/>
    <property type="evidence" value="ECO:0007669"/>
    <property type="project" value="UniProtKB-KW"/>
</dbReference>
<evidence type="ECO:0000256" key="6">
    <source>
        <dbReference type="ARBA" id="ARBA00022801"/>
    </source>
</evidence>
<keyword evidence="2" id="KW-0548">Nucleotidyltransferase</keyword>
<dbReference type="GO" id="GO:0016787">
    <property type="term" value="F:hydrolase activity"/>
    <property type="evidence" value="ECO:0007669"/>
    <property type="project" value="UniProtKB-KW"/>
</dbReference>
<evidence type="ECO:0000256" key="3">
    <source>
        <dbReference type="ARBA" id="ARBA00022722"/>
    </source>
</evidence>
<name>A0A9Q3K259_9BASI</name>
<dbReference type="Proteomes" id="UP000765509">
    <property type="component" value="Unassembled WGS sequence"/>
</dbReference>
<dbReference type="Pfam" id="PF00665">
    <property type="entry name" value="rve"/>
    <property type="match status" value="1"/>
</dbReference>
<evidence type="ECO:0000256" key="8">
    <source>
        <dbReference type="ARBA" id="ARBA00022884"/>
    </source>
</evidence>
<evidence type="ECO:0000256" key="5">
    <source>
        <dbReference type="ARBA" id="ARBA00022759"/>
    </source>
</evidence>
<keyword evidence="11" id="KW-0808">Transferase</keyword>
<keyword evidence="17" id="KW-1185">Reference proteome</keyword>
<dbReference type="GO" id="GO:0003723">
    <property type="term" value="F:RNA binding"/>
    <property type="evidence" value="ECO:0007669"/>
    <property type="project" value="UniProtKB-KW"/>
</dbReference>
<organism evidence="16 17">
    <name type="scientific">Austropuccinia psidii MF-1</name>
    <dbReference type="NCBI Taxonomy" id="1389203"/>
    <lineage>
        <taxon>Eukaryota</taxon>
        <taxon>Fungi</taxon>
        <taxon>Dikarya</taxon>
        <taxon>Basidiomycota</taxon>
        <taxon>Pucciniomycotina</taxon>
        <taxon>Pucciniomycetes</taxon>
        <taxon>Pucciniales</taxon>
        <taxon>Sphaerophragmiaceae</taxon>
        <taxon>Austropuccinia</taxon>
    </lineage>
</organism>
<dbReference type="AlphaFoldDB" id="A0A9Q3K259"/>
<evidence type="ECO:0000256" key="11">
    <source>
        <dbReference type="ARBA" id="ARBA00022932"/>
    </source>
</evidence>
<dbReference type="GO" id="GO:0003964">
    <property type="term" value="F:RNA-directed DNA polymerase activity"/>
    <property type="evidence" value="ECO:0007669"/>
    <property type="project" value="UniProtKB-KW"/>
</dbReference>
<dbReference type="PANTHER" id="PTHR42648">
    <property type="entry name" value="TRANSPOSASE, PUTATIVE-RELATED"/>
    <property type="match status" value="1"/>
</dbReference>
<keyword evidence="11" id="KW-0239">DNA-directed DNA polymerase</keyword>
<feature type="domain" description="Integrase catalytic" evidence="15">
    <location>
        <begin position="28"/>
        <end position="144"/>
    </location>
</feature>
<dbReference type="GO" id="GO:0005634">
    <property type="term" value="C:nucleus"/>
    <property type="evidence" value="ECO:0007669"/>
    <property type="project" value="UniProtKB-ARBA"/>
</dbReference>
<protein>
    <recommendedName>
        <fullName evidence="15">Integrase catalytic domain-containing protein</fullName>
    </recommendedName>
</protein>
<gene>
    <name evidence="16" type="ORF">O181_111315</name>
</gene>
<keyword evidence="1" id="KW-0815">Transposition</keyword>
<evidence type="ECO:0000259" key="15">
    <source>
        <dbReference type="PROSITE" id="PS50994"/>
    </source>
</evidence>
<keyword evidence="3" id="KW-0540">Nuclease</keyword>
<dbReference type="OrthoDB" id="7691805at2759"/>
<dbReference type="GO" id="GO:0004519">
    <property type="term" value="F:endonuclease activity"/>
    <property type="evidence" value="ECO:0007669"/>
    <property type="project" value="UniProtKB-KW"/>
</dbReference>
<evidence type="ECO:0000256" key="13">
    <source>
        <dbReference type="ARBA" id="ARBA00048173"/>
    </source>
</evidence>
<sequence length="144" mass="16536">MLPEDNLLEVDCDSCMRSKSHRLPFPRQFPLPSNVLEVVHMDVCGPINPPTRGGNQYIFQIVDGRSRMCFNFPIKLKADCYYHFSKFQRMAETQKGVNIETFVSDNGGEFINKDFLRLFEKIGIIHLPTAPYTPQQNPVAERAN</sequence>
<evidence type="ECO:0000256" key="1">
    <source>
        <dbReference type="ARBA" id="ARBA00022578"/>
    </source>
</evidence>
<evidence type="ECO:0000256" key="9">
    <source>
        <dbReference type="ARBA" id="ARBA00022908"/>
    </source>
</evidence>
<keyword evidence="10" id="KW-0695">RNA-directed DNA polymerase</keyword>
<keyword evidence="6" id="KW-0378">Hydrolase</keyword>
<keyword evidence="12" id="KW-0233">DNA recombination</keyword>
<dbReference type="EMBL" id="AVOT02088475">
    <property type="protein sequence ID" value="MBW0571600.1"/>
    <property type="molecule type" value="Genomic_DNA"/>
</dbReference>
<evidence type="ECO:0000313" key="17">
    <source>
        <dbReference type="Proteomes" id="UP000765509"/>
    </source>
</evidence>
<evidence type="ECO:0000256" key="14">
    <source>
        <dbReference type="ARBA" id="ARBA00049244"/>
    </source>
</evidence>
<keyword evidence="8" id="KW-0694">RNA-binding</keyword>
<keyword evidence="9" id="KW-0229">DNA integration</keyword>
<dbReference type="InterPro" id="IPR001584">
    <property type="entry name" value="Integrase_cat-core"/>
</dbReference>